<feature type="region of interest" description="Disordered" evidence="1">
    <location>
        <begin position="342"/>
        <end position="370"/>
    </location>
</feature>
<feature type="region of interest" description="Disordered" evidence="1">
    <location>
        <begin position="460"/>
        <end position="483"/>
    </location>
</feature>
<feature type="compositionally biased region" description="Low complexity" evidence="1">
    <location>
        <begin position="648"/>
        <end position="668"/>
    </location>
</feature>
<dbReference type="GeneID" id="38785295"/>
<feature type="compositionally biased region" description="Polar residues" evidence="1">
    <location>
        <begin position="510"/>
        <end position="519"/>
    </location>
</feature>
<feature type="compositionally biased region" description="Polar residues" evidence="1">
    <location>
        <begin position="343"/>
        <end position="354"/>
    </location>
</feature>
<dbReference type="STRING" id="139825.A0A401H1T8"/>
<feature type="compositionally biased region" description="Polar residues" evidence="1">
    <location>
        <begin position="52"/>
        <end position="64"/>
    </location>
</feature>
<reference evidence="2 3" key="1">
    <citation type="journal article" date="2018" name="Sci. Rep.">
        <title>Genome sequence of the cauliflower mushroom Sparassis crispa (Hanabiratake) and its association with beneficial usage.</title>
        <authorList>
            <person name="Kiyama R."/>
            <person name="Furutani Y."/>
            <person name="Kawaguchi K."/>
            <person name="Nakanishi T."/>
        </authorList>
    </citation>
    <scope>NUCLEOTIDE SEQUENCE [LARGE SCALE GENOMIC DNA]</scope>
</reference>
<feature type="compositionally biased region" description="Low complexity" evidence="1">
    <location>
        <begin position="528"/>
        <end position="539"/>
    </location>
</feature>
<feature type="region of interest" description="Disordered" evidence="1">
    <location>
        <begin position="510"/>
        <end position="551"/>
    </location>
</feature>
<dbReference type="OrthoDB" id="3264780at2759"/>
<sequence length="759" mass="81111">MQAEPSDDVDDDSLFGSPPPSLGRALSSSTLRSTSQPSPSVIQPPIYPATKTRPSSSVPDQSSCGPRPASHGQRKPRRTREKSTASSQASSTPRPTPPPIPLPGPDEPTPPNFLRNQQALLGLAGLVGGVNPAQLQRQPRGSSSGNPIVVEDVQDGRSVLSRMSAEQPSLSRRPYLSPVDPTQLPQPPGEDILTTLVRQKNIFPVVESLLRLLSSGASPPHASQYPVRTGWEKTPPNAPPLKRRKLRTVPAGAADWDVPYPFQAGQGPAEYQAHWERERARQLLADLVSVLQSATKKAAMKTYVQQHQTAIDKKRRWDEEEKVWGHYRPATLSYGLEGAQLPRQGQAQSTTKTTFRTRDPAVRGGDDVAGRIGDGIRLEGAAASTSQPMTPFDQLVASLLSASQLPQHSGASVDSQVSSSVSENTPPDFDGWISLLTSVPPGDPNGIAVSAYPYDTQNPLQSALGSLPSSSTSVQSQIQPSQSQRIPDFLIDPELLALPSTTVIPSASIPSATETQQSADPPPTPALTSTNSPVTSTSSLPDASPCPPTPEWAWAFAEPDVTEAMAESFAELDMAMALDRETIGNEQGPDPIADKTRMDVLEDVEKSVSTTAPFQGILHLPSANLVQDSTSSTIAMQHPALNPQLPVSQQSSTSPSAHTHAHSPPSSTLHTNFRMLTQPSLPCTQPKLTSSYYRPSVMVPARSTSTSAPLDSKAARLALLARARALRSALATEAERAKVELWETTVEQGVLGNLVKGER</sequence>
<feature type="compositionally biased region" description="Pro residues" evidence="1">
    <location>
        <begin position="94"/>
        <end position="111"/>
    </location>
</feature>
<feature type="compositionally biased region" description="Polar residues" evidence="1">
    <location>
        <begin position="133"/>
        <end position="146"/>
    </location>
</feature>
<keyword evidence="3" id="KW-1185">Reference proteome</keyword>
<feature type="region of interest" description="Disordered" evidence="1">
    <location>
        <begin position="644"/>
        <end position="671"/>
    </location>
</feature>
<feature type="region of interest" description="Disordered" evidence="1">
    <location>
        <begin position="132"/>
        <end position="186"/>
    </location>
</feature>
<dbReference type="Proteomes" id="UP000287166">
    <property type="component" value="Unassembled WGS sequence"/>
</dbReference>
<dbReference type="InParanoid" id="A0A401H1T8"/>
<gene>
    <name evidence="2" type="ORF">SCP_1301930</name>
</gene>
<comment type="caution">
    <text evidence="2">The sequence shown here is derived from an EMBL/GenBank/DDBJ whole genome shotgun (WGS) entry which is preliminary data.</text>
</comment>
<proteinExistence type="predicted"/>
<feature type="compositionally biased region" description="Basic and acidic residues" evidence="1">
    <location>
        <begin position="356"/>
        <end position="370"/>
    </location>
</feature>
<evidence type="ECO:0000256" key="1">
    <source>
        <dbReference type="SAM" id="MobiDB-lite"/>
    </source>
</evidence>
<feature type="compositionally biased region" description="Low complexity" evidence="1">
    <location>
        <begin position="22"/>
        <end position="44"/>
    </location>
</feature>
<evidence type="ECO:0000313" key="2">
    <source>
        <dbReference type="EMBL" id="GBE88378.1"/>
    </source>
</evidence>
<feature type="region of interest" description="Disordered" evidence="1">
    <location>
        <begin position="217"/>
        <end position="243"/>
    </location>
</feature>
<protein>
    <submittedName>
        <fullName evidence="2">Uncharacterized protein</fullName>
    </submittedName>
</protein>
<dbReference type="RefSeq" id="XP_027619291.1">
    <property type="nucleotide sequence ID" value="XM_027763490.1"/>
</dbReference>
<dbReference type="EMBL" id="BFAD01000013">
    <property type="protein sequence ID" value="GBE88378.1"/>
    <property type="molecule type" value="Genomic_DNA"/>
</dbReference>
<evidence type="ECO:0000313" key="3">
    <source>
        <dbReference type="Proteomes" id="UP000287166"/>
    </source>
</evidence>
<organism evidence="2 3">
    <name type="scientific">Sparassis crispa</name>
    <dbReference type="NCBI Taxonomy" id="139825"/>
    <lineage>
        <taxon>Eukaryota</taxon>
        <taxon>Fungi</taxon>
        <taxon>Dikarya</taxon>
        <taxon>Basidiomycota</taxon>
        <taxon>Agaricomycotina</taxon>
        <taxon>Agaricomycetes</taxon>
        <taxon>Polyporales</taxon>
        <taxon>Sparassidaceae</taxon>
        <taxon>Sparassis</taxon>
    </lineage>
</organism>
<name>A0A401H1T8_9APHY</name>
<feature type="compositionally biased region" description="Acidic residues" evidence="1">
    <location>
        <begin position="1"/>
        <end position="13"/>
    </location>
</feature>
<accession>A0A401H1T8</accession>
<feature type="region of interest" description="Disordered" evidence="1">
    <location>
        <begin position="1"/>
        <end position="116"/>
    </location>
</feature>
<dbReference type="AlphaFoldDB" id="A0A401H1T8"/>